<dbReference type="PROSITE" id="PS00687">
    <property type="entry name" value="ALDEHYDE_DEHYDR_GLU"/>
    <property type="match status" value="1"/>
</dbReference>
<dbReference type="EMBL" id="BDGI01000191">
    <property type="protein sequence ID" value="GAV30598.1"/>
    <property type="molecule type" value="Genomic_DNA"/>
</dbReference>
<dbReference type="SUPFAM" id="SSF53720">
    <property type="entry name" value="ALDH-like"/>
    <property type="match status" value="1"/>
</dbReference>
<feature type="active site" evidence="4 5">
    <location>
        <position position="216"/>
    </location>
</feature>
<dbReference type="Gene3D" id="3.40.309.10">
    <property type="entry name" value="Aldehyde Dehydrogenase, Chain A, domain 2"/>
    <property type="match status" value="1"/>
</dbReference>
<dbReference type="InterPro" id="IPR016160">
    <property type="entry name" value="Ald_DH_CS_CYS"/>
</dbReference>
<evidence type="ECO:0000256" key="2">
    <source>
        <dbReference type="ARBA" id="ARBA00023002"/>
    </source>
</evidence>
<dbReference type="InterPro" id="IPR016162">
    <property type="entry name" value="Ald_DH_N"/>
</dbReference>
<evidence type="ECO:0000259" key="7">
    <source>
        <dbReference type="Pfam" id="PF00171"/>
    </source>
</evidence>
<dbReference type="OrthoDB" id="440325at2759"/>
<dbReference type="GO" id="GO:0006081">
    <property type="term" value="P:aldehyde metabolic process"/>
    <property type="evidence" value="ECO:0007669"/>
    <property type="project" value="InterPro"/>
</dbReference>
<dbReference type="GO" id="GO:0004029">
    <property type="term" value="F:aldehyde dehydrogenase (NAD+) activity"/>
    <property type="evidence" value="ECO:0007669"/>
    <property type="project" value="TreeGrafter"/>
</dbReference>
<dbReference type="Proteomes" id="UP000186136">
    <property type="component" value="Unassembled WGS sequence"/>
</dbReference>
<evidence type="ECO:0000313" key="8">
    <source>
        <dbReference type="EMBL" id="GAV30598.1"/>
    </source>
</evidence>
<dbReference type="PIRSF" id="PIRSF036492">
    <property type="entry name" value="ALDH"/>
    <property type="match status" value="1"/>
</dbReference>
<dbReference type="Gene3D" id="3.40.605.10">
    <property type="entry name" value="Aldehyde Dehydrogenase, Chain A, domain 1"/>
    <property type="match status" value="1"/>
</dbReference>
<protein>
    <recommendedName>
        <fullName evidence="3">Aldehyde dehydrogenase</fullName>
    </recommendedName>
</protein>
<dbReference type="InterPro" id="IPR012394">
    <property type="entry name" value="Aldehyde_DH_NAD(P)"/>
</dbReference>
<evidence type="ECO:0000313" key="9">
    <source>
        <dbReference type="Proteomes" id="UP000186136"/>
    </source>
</evidence>
<organism evidence="8 9">
    <name type="scientific">Pichia membranifaciens</name>
    <dbReference type="NCBI Taxonomy" id="4926"/>
    <lineage>
        <taxon>Eukaryota</taxon>
        <taxon>Fungi</taxon>
        <taxon>Dikarya</taxon>
        <taxon>Ascomycota</taxon>
        <taxon>Saccharomycotina</taxon>
        <taxon>Pichiomycetes</taxon>
        <taxon>Pichiales</taxon>
        <taxon>Pichiaceae</taxon>
        <taxon>Pichia</taxon>
    </lineage>
</organism>
<gene>
    <name evidence="8" type="ORF">PMKS-004112</name>
</gene>
<feature type="domain" description="Aldehyde dehydrogenase" evidence="7">
    <location>
        <begin position="28"/>
        <end position="440"/>
    </location>
</feature>
<dbReference type="PANTHER" id="PTHR43570">
    <property type="entry name" value="ALDEHYDE DEHYDROGENASE"/>
    <property type="match status" value="1"/>
</dbReference>
<dbReference type="InterPro" id="IPR015590">
    <property type="entry name" value="Aldehyde_DH_dom"/>
</dbReference>
<evidence type="ECO:0000256" key="1">
    <source>
        <dbReference type="ARBA" id="ARBA00009986"/>
    </source>
</evidence>
<dbReference type="Pfam" id="PF00171">
    <property type="entry name" value="Aldedh"/>
    <property type="match status" value="1"/>
</dbReference>
<evidence type="ECO:0000256" key="3">
    <source>
        <dbReference type="PIRNR" id="PIRNR036492"/>
    </source>
</evidence>
<keyword evidence="2 3" id="KW-0560">Oxidoreductase</keyword>
<reference evidence="8 9" key="1">
    <citation type="submission" date="2016-08" db="EMBL/GenBank/DDBJ databases">
        <title>Whole genome shotgun sequence of Pichia membranifaciens KS47-1.</title>
        <authorList>
            <person name="Konishi M."/>
            <person name="Ishida M."/>
            <person name="Arakawa T."/>
            <person name="Kato Y."/>
            <person name="Horiuchi J."/>
        </authorList>
    </citation>
    <scope>NUCLEOTIDE SEQUENCE [LARGE SCALE GENOMIC DNA]</scope>
    <source>
        <strain evidence="8 9">KS47-1</strain>
    </source>
</reference>
<evidence type="ECO:0000256" key="4">
    <source>
        <dbReference type="PIRSR" id="PIRSR036492-1"/>
    </source>
</evidence>
<dbReference type="PROSITE" id="PS00070">
    <property type="entry name" value="ALDEHYDE_DEHYDR_CYS"/>
    <property type="match status" value="1"/>
</dbReference>
<name>A0A1Q2YM26_9ASCO</name>
<sequence>MSVELSDIQKHYTLLTQTFTNSPRSKDESKALLKKFRDSLSRSFEPIADAMKKDFNKPRMEVYLTEFGQAVAELNNILANLDAVLKPTSPSSLPINFSTLAIKVEKIALGTVLIISPFNYPLILAISPLIGAIAGGNNVVLKLPFDQLPNFSTVMKNVIESALPKDQIFVINGGIPESEYLLNECKFDKIFFTGSTNVGKIVYEAASKNLTPVVLELGGKSPAFVTKNIDKKSIRTLLDRLLWGKFTNSGQTCVAPDYLLVEDSIYDDVLETLLKSYQSTYANVNENSDFTHIINKKGFLRLDGLIKQTKGKVIAGGKTIEESLFIEPTIVAGVSWDDPLMSNEIFGPILPIIKYSGSFLNIVQKVARTHDCPLTAYLFSFSDQDLLILKKYLRSGSIAVNETLMSAGCFISPFGGIGNSGFGNYHSKWTVNSFTHERSVLKQPLWAEILLKARYFPYTQANMNALKMLEIIPELPIQKIKDYVCYLLIFLIGWFLAKAF</sequence>
<evidence type="ECO:0000256" key="5">
    <source>
        <dbReference type="PROSITE-ProRule" id="PRU10007"/>
    </source>
</evidence>
<proteinExistence type="inferred from homology"/>
<dbReference type="InterPro" id="IPR016161">
    <property type="entry name" value="Ald_DH/histidinol_DH"/>
</dbReference>
<feature type="active site" evidence="4">
    <location>
        <position position="253"/>
    </location>
</feature>
<dbReference type="PANTHER" id="PTHR43570:SF16">
    <property type="entry name" value="ALDEHYDE DEHYDROGENASE TYPE III, ISOFORM Q"/>
    <property type="match status" value="1"/>
</dbReference>
<comment type="similarity">
    <text evidence="1 3 6">Belongs to the aldehyde dehydrogenase family.</text>
</comment>
<accession>A0A1Q2YM26</accession>
<evidence type="ECO:0000256" key="6">
    <source>
        <dbReference type="RuleBase" id="RU003345"/>
    </source>
</evidence>
<dbReference type="InterPro" id="IPR016163">
    <property type="entry name" value="Ald_DH_C"/>
</dbReference>
<comment type="caution">
    <text evidence="8">The sequence shown here is derived from an EMBL/GenBank/DDBJ whole genome shotgun (WGS) entry which is preliminary data.</text>
</comment>
<dbReference type="AlphaFoldDB" id="A0A1Q2YM26"/>
<dbReference type="InterPro" id="IPR029510">
    <property type="entry name" value="Ald_DH_CS_GLU"/>
</dbReference>
<keyword evidence="9" id="KW-1185">Reference proteome</keyword>
<dbReference type="GO" id="GO:0005737">
    <property type="term" value="C:cytoplasm"/>
    <property type="evidence" value="ECO:0007669"/>
    <property type="project" value="TreeGrafter"/>
</dbReference>